<organism evidence="1 2">
    <name type="scientific">Colocasia esculenta</name>
    <name type="common">Wild taro</name>
    <name type="synonym">Arum esculentum</name>
    <dbReference type="NCBI Taxonomy" id="4460"/>
    <lineage>
        <taxon>Eukaryota</taxon>
        <taxon>Viridiplantae</taxon>
        <taxon>Streptophyta</taxon>
        <taxon>Embryophyta</taxon>
        <taxon>Tracheophyta</taxon>
        <taxon>Spermatophyta</taxon>
        <taxon>Magnoliopsida</taxon>
        <taxon>Liliopsida</taxon>
        <taxon>Araceae</taxon>
        <taxon>Aroideae</taxon>
        <taxon>Colocasieae</taxon>
        <taxon>Colocasia</taxon>
    </lineage>
</organism>
<dbReference type="AlphaFoldDB" id="A0A843VP35"/>
<sequence length="110" mass="12132">MPVLFCLVVTVTWDPQPRASVRGSSPGGGRAQVSDLEQKGKTVVEVLFRCGPASPSHCLALRWFRSRIGRSGVGPQFGQTVVVDRLGEWFHFTLLGWNALDRSLIMLHLS</sequence>
<accession>A0A843VP35</accession>
<name>A0A843VP35_COLES</name>
<comment type="caution">
    <text evidence="1">The sequence shown here is derived from an EMBL/GenBank/DDBJ whole genome shotgun (WGS) entry which is preliminary data.</text>
</comment>
<dbReference type="EMBL" id="NMUH01002177">
    <property type="protein sequence ID" value="MQL98368.1"/>
    <property type="molecule type" value="Genomic_DNA"/>
</dbReference>
<protein>
    <submittedName>
        <fullName evidence="1">Uncharacterized protein</fullName>
    </submittedName>
</protein>
<reference evidence="1" key="1">
    <citation type="submission" date="2017-07" db="EMBL/GenBank/DDBJ databases">
        <title>Taro Niue Genome Assembly and Annotation.</title>
        <authorList>
            <person name="Atibalentja N."/>
            <person name="Keating K."/>
            <person name="Fields C.J."/>
        </authorList>
    </citation>
    <scope>NUCLEOTIDE SEQUENCE</scope>
    <source>
        <strain evidence="1">Niue_2</strain>
        <tissue evidence="1">Leaf</tissue>
    </source>
</reference>
<gene>
    <name evidence="1" type="ORF">Taro_031079</name>
</gene>
<dbReference type="Proteomes" id="UP000652761">
    <property type="component" value="Unassembled WGS sequence"/>
</dbReference>
<evidence type="ECO:0000313" key="1">
    <source>
        <dbReference type="EMBL" id="MQL98368.1"/>
    </source>
</evidence>
<keyword evidence="2" id="KW-1185">Reference proteome</keyword>
<proteinExistence type="predicted"/>
<evidence type="ECO:0000313" key="2">
    <source>
        <dbReference type="Proteomes" id="UP000652761"/>
    </source>
</evidence>